<dbReference type="PANTHER" id="PTHR35186">
    <property type="entry name" value="ANK_REP_REGION DOMAIN-CONTAINING PROTEIN"/>
    <property type="match status" value="1"/>
</dbReference>
<dbReference type="Proteomes" id="UP000241690">
    <property type="component" value="Unassembled WGS sequence"/>
</dbReference>
<dbReference type="RefSeq" id="XP_024767534.1">
    <property type="nucleotide sequence ID" value="XM_024916539.1"/>
</dbReference>
<organism evidence="2 3">
    <name type="scientific">Trichoderma harzianum CBS 226.95</name>
    <dbReference type="NCBI Taxonomy" id="983964"/>
    <lineage>
        <taxon>Eukaryota</taxon>
        <taxon>Fungi</taxon>
        <taxon>Dikarya</taxon>
        <taxon>Ascomycota</taxon>
        <taxon>Pezizomycotina</taxon>
        <taxon>Sordariomycetes</taxon>
        <taxon>Hypocreomycetidae</taxon>
        <taxon>Hypocreales</taxon>
        <taxon>Hypocreaceae</taxon>
        <taxon>Trichoderma</taxon>
    </lineage>
</organism>
<evidence type="ECO:0000259" key="1">
    <source>
        <dbReference type="Pfam" id="PF24476"/>
    </source>
</evidence>
<dbReference type="GeneID" id="36625108"/>
<dbReference type="AlphaFoldDB" id="A0A2T3ZST1"/>
<evidence type="ECO:0000313" key="3">
    <source>
        <dbReference type="Proteomes" id="UP000241690"/>
    </source>
</evidence>
<keyword evidence="3" id="KW-1185">Reference proteome</keyword>
<dbReference type="InterPro" id="IPR056002">
    <property type="entry name" value="DUF7580"/>
</dbReference>
<name>A0A2T3ZST1_TRIHA</name>
<reference evidence="2 3" key="1">
    <citation type="submission" date="2016-07" db="EMBL/GenBank/DDBJ databases">
        <title>Multiple horizontal gene transfer events from other fungi enriched the ability of initially mycotrophic Trichoderma (Ascomycota) to feed on dead plant biomass.</title>
        <authorList>
            <consortium name="DOE Joint Genome Institute"/>
            <person name="Aerts A."/>
            <person name="Atanasova L."/>
            <person name="Chenthamara K."/>
            <person name="Zhang J."/>
            <person name="Grujic M."/>
            <person name="Henrissat B."/>
            <person name="Kuo A."/>
            <person name="Salamov A."/>
            <person name="Lipzen A."/>
            <person name="Labutti K."/>
            <person name="Barry K."/>
            <person name="Miao Y."/>
            <person name="Rahimi M.J."/>
            <person name="Shen Q."/>
            <person name="Grigoriev I.V."/>
            <person name="Kubicek C.P."/>
            <person name="Druzhinina I.S."/>
        </authorList>
    </citation>
    <scope>NUCLEOTIDE SEQUENCE [LARGE SCALE GENOMIC DNA]</scope>
    <source>
        <strain evidence="2 3">CBS 226.95</strain>
    </source>
</reference>
<accession>A0A2T3ZST1</accession>
<dbReference type="EMBL" id="KZ679706">
    <property type="protein sequence ID" value="PTB47857.1"/>
    <property type="molecule type" value="Genomic_DNA"/>
</dbReference>
<sequence length="360" mass="41369">MICVCQEPNSSSTNTLAFGRPCSDGNVHWLLYDISLSEQTPKSVRFSAPVASPVFDTINQTIEMEENIWSYTTLDSLSFKSGLHQFTLTKRPSRKVESYVSLRSLLEDQKLSSRERILLAAPLAEFILQSGTFWLESRRLRLIDCFFLPIVGSEESHAEVDISRPFFAISPTESSAYLDDNGWKNFFHTHPFILDLGVLLLELEYNVIIDTMNSSDRSGNIYDNYATAWEIIESPIFKQQVAKSHQSAIAACLRCDFLPVDTQPDEEEFGHLIHDYILHPLKLQEYLDIIEKPIEELDESDLGTATIEKRTFDQEVEPRGREPQGRWRQLGTVLNERLQLLDEPDDEVRKRVFWISQDLS</sequence>
<gene>
    <name evidence="2" type="ORF">M431DRAFT_488204</name>
</gene>
<evidence type="ECO:0000313" key="2">
    <source>
        <dbReference type="EMBL" id="PTB47857.1"/>
    </source>
</evidence>
<proteinExistence type="predicted"/>
<dbReference type="Pfam" id="PF24476">
    <property type="entry name" value="DUF7580"/>
    <property type="match status" value="1"/>
</dbReference>
<feature type="domain" description="DUF7580" evidence="1">
    <location>
        <begin position="90"/>
        <end position="283"/>
    </location>
</feature>
<dbReference type="PANTHER" id="PTHR35186:SF4">
    <property type="entry name" value="PRION-INHIBITION AND PROPAGATION HELO DOMAIN-CONTAINING PROTEIN"/>
    <property type="match status" value="1"/>
</dbReference>
<protein>
    <recommendedName>
        <fullName evidence="1">DUF7580 domain-containing protein</fullName>
    </recommendedName>
</protein>